<dbReference type="PANTHER" id="PTHR42038">
    <property type="match status" value="1"/>
</dbReference>
<feature type="transmembrane region" description="Helical" evidence="6">
    <location>
        <begin position="209"/>
        <end position="229"/>
    </location>
</feature>
<dbReference type="OrthoDB" id="5294024at2759"/>
<evidence type="ECO:0000313" key="8">
    <source>
        <dbReference type="Proteomes" id="UP000188318"/>
    </source>
</evidence>
<keyword evidence="5 6" id="KW-0472">Membrane</keyword>
<feature type="transmembrane region" description="Helical" evidence="6">
    <location>
        <begin position="20"/>
        <end position="39"/>
    </location>
</feature>
<feature type="transmembrane region" description="Helical" evidence="6">
    <location>
        <begin position="79"/>
        <end position="97"/>
    </location>
</feature>
<feature type="transmembrane region" description="Helical" evidence="6">
    <location>
        <begin position="117"/>
        <end position="137"/>
    </location>
</feature>
<comment type="subcellular location">
    <subcellularLocation>
        <location evidence="1">Membrane</location>
        <topology evidence="1">Multi-pass membrane protein</topology>
    </subcellularLocation>
</comment>
<evidence type="ECO:0000256" key="2">
    <source>
        <dbReference type="ARBA" id="ARBA00006757"/>
    </source>
</evidence>
<dbReference type="EMBL" id="KV907499">
    <property type="protein sequence ID" value="OOF95741.1"/>
    <property type="molecule type" value="Genomic_DNA"/>
</dbReference>
<keyword evidence="4 6" id="KW-1133">Transmembrane helix</keyword>
<dbReference type="Pfam" id="PF25129">
    <property type="entry name" value="Pyr4-TMTC"/>
    <property type="match status" value="1"/>
</dbReference>
<dbReference type="OMA" id="CLNIAWE"/>
<sequence length="239" mass="27049">MTTTFSVPPPPEEYLPYASLVDNLVLGMGAGWITCYIGLSYRAMKEKTYAMAFFAQCSNISWEFVYGGLIYPPHNSSELASFLGGLFFNFLVQYTTVRYGREEWAHSPFIYRHFGKLYAATITTMIIGNLAFAKQIGTYQASFYIATISQLLVSVGCLCQLLVRGATRGFSLKLWACRHLGSACAAGCFYFRSQYWPEVFGFLGSPTMAWMWGTAWVADIAYAVFFWRFQQQEKALKTK</sequence>
<gene>
    <name evidence="7" type="ORF">ASPCADRAFT_47879</name>
</gene>
<organism evidence="7 8">
    <name type="scientific">Aspergillus carbonarius (strain ITEM 5010)</name>
    <dbReference type="NCBI Taxonomy" id="602072"/>
    <lineage>
        <taxon>Eukaryota</taxon>
        <taxon>Fungi</taxon>
        <taxon>Dikarya</taxon>
        <taxon>Ascomycota</taxon>
        <taxon>Pezizomycotina</taxon>
        <taxon>Eurotiomycetes</taxon>
        <taxon>Eurotiomycetidae</taxon>
        <taxon>Eurotiales</taxon>
        <taxon>Aspergillaceae</taxon>
        <taxon>Aspergillus</taxon>
        <taxon>Aspergillus subgen. Circumdati</taxon>
    </lineage>
</organism>
<proteinExistence type="inferred from homology"/>
<evidence type="ECO:0000256" key="1">
    <source>
        <dbReference type="ARBA" id="ARBA00004141"/>
    </source>
</evidence>
<dbReference type="AlphaFoldDB" id="A0A1R3RMP4"/>
<keyword evidence="3 6" id="KW-0812">Transmembrane</keyword>
<feature type="transmembrane region" description="Helical" evidence="6">
    <location>
        <begin position="175"/>
        <end position="193"/>
    </location>
</feature>
<dbReference type="PANTHER" id="PTHR42038:SF2">
    <property type="entry name" value="TERPENE CYCLASE AUSL"/>
    <property type="match status" value="1"/>
</dbReference>
<dbReference type="GO" id="GO:0016020">
    <property type="term" value="C:membrane"/>
    <property type="evidence" value="ECO:0007669"/>
    <property type="project" value="UniProtKB-SubCell"/>
</dbReference>
<accession>A0A1R3RMP4</accession>
<evidence type="ECO:0000256" key="4">
    <source>
        <dbReference type="ARBA" id="ARBA00022989"/>
    </source>
</evidence>
<dbReference type="Proteomes" id="UP000188318">
    <property type="component" value="Unassembled WGS sequence"/>
</dbReference>
<protein>
    <submittedName>
        <fullName evidence="7">Uncharacterized protein</fullName>
    </submittedName>
</protein>
<name>A0A1R3RMP4_ASPC5</name>
<feature type="transmembrane region" description="Helical" evidence="6">
    <location>
        <begin position="143"/>
        <end position="163"/>
    </location>
</feature>
<comment type="similarity">
    <text evidence="2">Belongs to the paxB family.</text>
</comment>
<dbReference type="VEuPathDB" id="FungiDB:ASPCADRAFT_47879"/>
<dbReference type="STRING" id="602072.A0A1R3RMP4"/>
<reference evidence="8" key="1">
    <citation type="journal article" date="2017" name="Genome Biol.">
        <title>Comparative genomics reveals high biological diversity and specific adaptations in the industrially and medically important fungal genus Aspergillus.</title>
        <authorList>
            <person name="de Vries R.P."/>
            <person name="Riley R."/>
            <person name="Wiebenga A."/>
            <person name="Aguilar-Osorio G."/>
            <person name="Amillis S."/>
            <person name="Uchima C.A."/>
            <person name="Anderluh G."/>
            <person name="Asadollahi M."/>
            <person name="Askin M."/>
            <person name="Barry K."/>
            <person name="Battaglia E."/>
            <person name="Bayram O."/>
            <person name="Benocci T."/>
            <person name="Braus-Stromeyer S.A."/>
            <person name="Caldana C."/>
            <person name="Canovas D."/>
            <person name="Cerqueira G.C."/>
            <person name="Chen F."/>
            <person name="Chen W."/>
            <person name="Choi C."/>
            <person name="Clum A."/>
            <person name="Dos Santos R.A."/>
            <person name="Damasio A.R."/>
            <person name="Diallinas G."/>
            <person name="Emri T."/>
            <person name="Fekete E."/>
            <person name="Flipphi M."/>
            <person name="Freyberg S."/>
            <person name="Gallo A."/>
            <person name="Gournas C."/>
            <person name="Habgood R."/>
            <person name="Hainaut M."/>
            <person name="Harispe M.L."/>
            <person name="Henrissat B."/>
            <person name="Hilden K.S."/>
            <person name="Hope R."/>
            <person name="Hossain A."/>
            <person name="Karabika E."/>
            <person name="Karaffa L."/>
            <person name="Karanyi Z."/>
            <person name="Krasevec N."/>
            <person name="Kuo A."/>
            <person name="Kusch H."/>
            <person name="LaButti K."/>
            <person name="Lagendijk E.L."/>
            <person name="Lapidus A."/>
            <person name="Levasseur A."/>
            <person name="Lindquist E."/>
            <person name="Lipzen A."/>
            <person name="Logrieco A.F."/>
            <person name="MacCabe A."/>
            <person name="Maekelae M.R."/>
            <person name="Malavazi I."/>
            <person name="Melin P."/>
            <person name="Meyer V."/>
            <person name="Mielnichuk N."/>
            <person name="Miskei M."/>
            <person name="Molnar A.P."/>
            <person name="Mule G."/>
            <person name="Ngan C.Y."/>
            <person name="Orejas M."/>
            <person name="Orosz E."/>
            <person name="Ouedraogo J.P."/>
            <person name="Overkamp K.M."/>
            <person name="Park H.-S."/>
            <person name="Perrone G."/>
            <person name="Piumi F."/>
            <person name="Punt P.J."/>
            <person name="Ram A.F."/>
            <person name="Ramon A."/>
            <person name="Rauscher S."/>
            <person name="Record E."/>
            <person name="Riano-Pachon D.M."/>
            <person name="Robert V."/>
            <person name="Roehrig J."/>
            <person name="Ruller R."/>
            <person name="Salamov A."/>
            <person name="Salih N.S."/>
            <person name="Samson R.A."/>
            <person name="Sandor E."/>
            <person name="Sanguinetti M."/>
            <person name="Schuetze T."/>
            <person name="Sepcic K."/>
            <person name="Shelest E."/>
            <person name="Sherlock G."/>
            <person name="Sophianopoulou V."/>
            <person name="Squina F.M."/>
            <person name="Sun H."/>
            <person name="Susca A."/>
            <person name="Todd R.B."/>
            <person name="Tsang A."/>
            <person name="Unkles S.E."/>
            <person name="van de Wiele N."/>
            <person name="van Rossen-Uffink D."/>
            <person name="Oliveira J.V."/>
            <person name="Vesth T.C."/>
            <person name="Visser J."/>
            <person name="Yu J.-H."/>
            <person name="Zhou M."/>
            <person name="Andersen M.R."/>
            <person name="Archer D.B."/>
            <person name="Baker S.E."/>
            <person name="Benoit I."/>
            <person name="Brakhage A.A."/>
            <person name="Braus G.H."/>
            <person name="Fischer R."/>
            <person name="Frisvad J.C."/>
            <person name="Goldman G.H."/>
            <person name="Houbraken J."/>
            <person name="Oakley B."/>
            <person name="Pocsi I."/>
            <person name="Scazzocchio C."/>
            <person name="Seiboth B."/>
            <person name="vanKuyk P.A."/>
            <person name="Wortman J."/>
            <person name="Dyer P.S."/>
            <person name="Grigoriev I.V."/>
        </authorList>
    </citation>
    <scope>NUCLEOTIDE SEQUENCE [LARGE SCALE GENOMIC DNA]</scope>
    <source>
        <strain evidence="8">ITEM 5010</strain>
    </source>
</reference>
<keyword evidence="8" id="KW-1185">Reference proteome</keyword>
<evidence type="ECO:0000313" key="7">
    <source>
        <dbReference type="EMBL" id="OOF95741.1"/>
    </source>
</evidence>
<evidence type="ECO:0000256" key="5">
    <source>
        <dbReference type="ARBA" id="ARBA00023136"/>
    </source>
</evidence>
<dbReference type="InterPro" id="IPR039020">
    <property type="entry name" value="PaxB-like"/>
</dbReference>
<dbReference type="GO" id="GO:0016829">
    <property type="term" value="F:lyase activity"/>
    <property type="evidence" value="ECO:0007669"/>
    <property type="project" value="InterPro"/>
</dbReference>
<feature type="transmembrane region" description="Helical" evidence="6">
    <location>
        <begin position="51"/>
        <end position="73"/>
    </location>
</feature>
<evidence type="ECO:0000256" key="6">
    <source>
        <dbReference type="SAM" id="Phobius"/>
    </source>
</evidence>
<evidence type="ECO:0000256" key="3">
    <source>
        <dbReference type="ARBA" id="ARBA00022692"/>
    </source>
</evidence>